<dbReference type="CDD" id="cd04301">
    <property type="entry name" value="NAT_SF"/>
    <property type="match status" value="1"/>
</dbReference>
<dbReference type="PANTHER" id="PTHR43233">
    <property type="entry name" value="FAMILY N-ACETYLTRANSFERASE, PUTATIVE (AFU_ORTHOLOGUE AFUA_6G03350)-RELATED"/>
    <property type="match status" value="1"/>
</dbReference>
<dbReference type="PROSITE" id="PS51186">
    <property type="entry name" value="GNAT"/>
    <property type="match status" value="1"/>
</dbReference>
<name>A0AAT9JTK3_SYNEL</name>
<dbReference type="PANTHER" id="PTHR43233:SF1">
    <property type="entry name" value="FAMILY N-ACETYLTRANSFERASE, PUTATIVE (AFU_ORTHOLOGUE AFUA_6G03350)-RELATED"/>
    <property type="match status" value="1"/>
</dbReference>
<organism evidence="2">
    <name type="scientific">Synechococcus elongatus PCC 11802</name>
    <dbReference type="NCBI Taxonomy" id="2283154"/>
    <lineage>
        <taxon>Bacteria</taxon>
        <taxon>Bacillati</taxon>
        <taxon>Cyanobacteriota</taxon>
        <taxon>Cyanophyceae</taxon>
        <taxon>Synechococcales</taxon>
        <taxon>Synechococcaceae</taxon>
        <taxon>Synechococcus</taxon>
    </lineage>
</organism>
<evidence type="ECO:0000259" key="1">
    <source>
        <dbReference type="PROSITE" id="PS51186"/>
    </source>
</evidence>
<protein>
    <submittedName>
        <fullName evidence="2">GNAT family N-acetyltransferase</fullName>
    </submittedName>
</protein>
<dbReference type="Gene3D" id="3.40.630.30">
    <property type="match status" value="1"/>
</dbReference>
<evidence type="ECO:0000313" key="2">
    <source>
        <dbReference type="EMBL" id="QFZ91387.2"/>
    </source>
</evidence>
<proteinExistence type="predicted"/>
<dbReference type="InterPro" id="IPR053144">
    <property type="entry name" value="Acetyltransferase_Butenolide"/>
</dbReference>
<dbReference type="SUPFAM" id="SSF55729">
    <property type="entry name" value="Acyl-CoA N-acyltransferases (Nat)"/>
    <property type="match status" value="1"/>
</dbReference>
<gene>
    <name evidence="2" type="ORF">EKO22_02400</name>
</gene>
<dbReference type="EMBL" id="CP034671">
    <property type="protein sequence ID" value="QFZ91387.2"/>
    <property type="molecule type" value="Genomic_DNA"/>
</dbReference>
<dbReference type="Pfam" id="PF13673">
    <property type="entry name" value="Acetyltransf_10"/>
    <property type="match status" value="1"/>
</dbReference>
<reference evidence="2" key="1">
    <citation type="submission" date="2024-01" db="EMBL/GenBank/DDBJ databases">
        <title>Synechococcus elongatus PCC 11802, a close yet different native of Synechococcus elongatus PCC 11801.</title>
        <authorList>
            <person name="Jaiswal D."/>
            <person name="Sengupta A."/>
            <person name="Sengupta S."/>
            <person name="Pakrasi H.B."/>
            <person name="Wangikar P."/>
        </authorList>
    </citation>
    <scope>NUCLEOTIDE SEQUENCE</scope>
    <source>
        <strain evidence="2">PCC 11802</strain>
    </source>
</reference>
<dbReference type="AlphaFoldDB" id="A0AAT9JTK3"/>
<dbReference type="InterPro" id="IPR016181">
    <property type="entry name" value="Acyl_CoA_acyltransferase"/>
</dbReference>
<dbReference type="GO" id="GO:0016747">
    <property type="term" value="F:acyltransferase activity, transferring groups other than amino-acyl groups"/>
    <property type="evidence" value="ECO:0007669"/>
    <property type="project" value="InterPro"/>
</dbReference>
<accession>A0AAT9JTK3</accession>
<dbReference type="InterPro" id="IPR000182">
    <property type="entry name" value="GNAT_dom"/>
</dbReference>
<sequence length="152" mass="17269">MAAHFSKLVIARILVSKVQITYKYNVEIAIEEAIELYQRSTLGERRPIDRLDIFEGMLKSADVTISAWHGDRLVGISRALTDFTYVAYLADLAVDQDYQKRGIGKQLIEETQKQLAKECMIVLIAAPQANEYYSKIGFQHHPRAWVLPGVSE</sequence>
<feature type="domain" description="N-acetyltransferase" evidence="1">
    <location>
        <begin position="24"/>
        <end position="152"/>
    </location>
</feature>